<accession>A0A1X7A9Q4</accession>
<name>A0A1X7A9Q4_9RHOB</name>
<dbReference type="EMBL" id="FWFX01000019">
    <property type="protein sequence ID" value="SLN72343.1"/>
    <property type="molecule type" value="Genomic_DNA"/>
</dbReference>
<keyword evidence="2" id="KW-1185">Reference proteome</keyword>
<reference evidence="1 2" key="1">
    <citation type="submission" date="2017-03" db="EMBL/GenBank/DDBJ databases">
        <authorList>
            <person name="Afonso C.L."/>
            <person name="Miller P.J."/>
            <person name="Scott M.A."/>
            <person name="Spackman E."/>
            <person name="Goraichik I."/>
            <person name="Dimitrov K.M."/>
            <person name="Suarez D.L."/>
            <person name="Swayne D.E."/>
        </authorList>
    </citation>
    <scope>NUCLEOTIDE SEQUENCE [LARGE SCALE GENOMIC DNA]</scope>
    <source>
        <strain evidence="1 2">CECT 7450</strain>
    </source>
</reference>
<dbReference type="AlphaFoldDB" id="A0A1X7A9Q4"/>
<organism evidence="1 2">
    <name type="scientific">Roseovarius albus</name>
    <dbReference type="NCBI Taxonomy" id="1247867"/>
    <lineage>
        <taxon>Bacteria</taxon>
        <taxon>Pseudomonadati</taxon>
        <taxon>Pseudomonadota</taxon>
        <taxon>Alphaproteobacteria</taxon>
        <taxon>Rhodobacterales</taxon>
        <taxon>Roseobacteraceae</taxon>
        <taxon>Roseovarius</taxon>
    </lineage>
</organism>
<gene>
    <name evidence="1" type="ORF">ROA7450_04032</name>
</gene>
<sequence>MSTVRVMVLIDTNQYNLEKLYYLDGPYSSRRGVECYLKREHSR</sequence>
<protein>
    <submittedName>
        <fullName evidence="1">Uncharacterized protein</fullName>
    </submittedName>
</protein>
<evidence type="ECO:0000313" key="2">
    <source>
        <dbReference type="Proteomes" id="UP000193061"/>
    </source>
</evidence>
<evidence type="ECO:0000313" key="1">
    <source>
        <dbReference type="EMBL" id="SLN72343.1"/>
    </source>
</evidence>
<dbReference type="Proteomes" id="UP000193061">
    <property type="component" value="Unassembled WGS sequence"/>
</dbReference>
<proteinExistence type="predicted"/>